<dbReference type="SMART" id="SM00812">
    <property type="entry name" value="Alpha_L_fucos"/>
    <property type="match status" value="1"/>
</dbReference>
<keyword evidence="6" id="KW-0326">Glycosidase</keyword>
<name>A0A150XYI3_9BACT</name>
<comment type="function">
    <text evidence="1">Alpha-L-fucosidase is responsible for hydrolyzing the alpha-1,6-linked fucose joined to the reducing-end N-acetylglucosamine of the carbohydrate moieties of glycoproteins.</text>
</comment>
<dbReference type="AlphaFoldDB" id="A0A150XYI3"/>
<sequence>MKANFIFKSIFLLLLFLSGGQLCAQEKQYEATWESLKSKPYPEWFKEAKLGIFIHWGVYSVPAYSNKEDYGEWYLRGLMLNDSLRTSYMKTNYGEDFTYKDFAPYFKTELFYPDEWAELFKKAGAKYVVMVSKHHDGYAMWPSKYAPNWNSMEVGPKRDLVGELSTAVKKAGLHMGLYYSLPEWNNPLHRWDTDPHRNIKPYVDQHMIPQFKELISTYKPDLVFADGEWFNSAEEWHSAELISWYYNLVGPNAVVNNRWGGGSQEIGFLTPEYSSGITETERPWAEVRGLGRSFGLNRFEKLDAYMTGEELIHFFVKAVANGGGVIINVGPKADGQIPLLQQDRLMQLGRWLEINGEAIYGSTAWEKTGEEKPVSLQRVDPNIDFNWVRNTPGNPIKEDNFTATWTGFIQPEFSEEYQFEVQADDGIRVWIDNQLVLSKWEGAPAGAEGFVMGNNNQNKEQGSIQLNAGKRYAIKVEYFEKQQNASARLYWSSKSTEKQIVRSSKLYTSAKGESHGLNAEYKSLQQHIAFTQNNGNVYAIAMEWPDDQLALTVKAPSKNAKVSLLGYEGNLDWKYENGKMIINTGDIKFSQVKSKEAWVFKIEDF</sequence>
<dbReference type="GO" id="GO:0006004">
    <property type="term" value="P:fucose metabolic process"/>
    <property type="evidence" value="ECO:0007669"/>
    <property type="project" value="InterPro"/>
</dbReference>
<dbReference type="InterPro" id="IPR037524">
    <property type="entry name" value="PA14/GLEYA"/>
</dbReference>
<evidence type="ECO:0000259" key="8">
    <source>
        <dbReference type="PROSITE" id="PS51820"/>
    </source>
</evidence>
<dbReference type="GO" id="GO:0004560">
    <property type="term" value="F:alpha-L-fucosidase activity"/>
    <property type="evidence" value="ECO:0007669"/>
    <property type="project" value="InterPro"/>
</dbReference>
<protein>
    <recommendedName>
        <fullName evidence="3">alpha-L-fucosidase</fullName>
        <ecNumber evidence="3">3.2.1.51</ecNumber>
    </recommendedName>
</protein>
<proteinExistence type="inferred from homology"/>
<dbReference type="SMART" id="SM00758">
    <property type="entry name" value="PA14"/>
    <property type="match status" value="1"/>
</dbReference>
<comment type="caution">
    <text evidence="9">The sequence shown here is derived from an EMBL/GenBank/DDBJ whole genome shotgun (WGS) entry which is preliminary data.</text>
</comment>
<dbReference type="InterPro" id="IPR000933">
    <property type="entry name" value="Glyco_hydro_29"/>
</dbReference>
<dbReference type="OrthoDB" id="974797at2"/>
<dbReference type="InterPro" id="IPR016286">
    <property type="entry name" value="FUC_metazoa-typ"/>
</dbReference>
<dbReference type="PROSITE" id="PS51820">
    <property type="entry name" value="PA14"/>
    <property type="match status" value="1"/>
</dbReference>
<accession>A0A150XYI3</accession>
<evidence type="ECO:0000256" key="3">
    <source>
        <dbReference type="ARBA" id="ARBA00012662"/>
    </source>
</evidence>
<dbReference type="PRINTS" id="PR00741">
    <property type="entry name" value="GLHYDRLASE29"/>
</dbReference>
<keyword evidence="4 7" id="KW-0732">Signal</keyword>
<dbReference type="SUPFAM" id="SSF51445">
    <property type="entry name" value="(Trans)glycosidases"/>
    <property type="match status" value="1"/>
</dbReference>
<dbReference type="EC" id="3.2.1.51" evidence="3"/>
<feature type="chain" id="PRO_5007575392" description="alpha-L-fucosidase" evidence="7">
    <location>
        <begin position="25"/>
        <end position="605"/>
    </location>
</feature>
<dbReference type="Proteomes" id="UP000075615">
    <property type="component" value="Unassembled WGS sequence"/>
</dbReference>
<dbReference type="GO" id="GO:0016139">
    <property type="term" value="P:glycoside catabolic process"/>
    <property type="evidence" value="ECO:0007669"/>
    <property type="project" value="TreeGrafter"/>
</dbReference>
<dbReference type="Pfam" id="PF01120">
    <property type="entry name" value="Alpha_L_fucos"/>
    <property type="match status" value="1"/>
</dbReference>
<evidence type="ECO:0000313" key="9">
    <source>
        <dbReference type="EMBL" id="KYG83722.1"/>
    </source>
</evidence>
<dbReference type="EMBL" id="LRDB01000001">
    <property type="protein sequence ID" value="KYG83722.1"/>
    <property type="molecule type" value="Genomic_DNA"/>
</dbReference>
<evidence type="ECO:0000256" key="4">
    <source>
        <dbReference type="ARBA" id="ARBA00022729"/>
    </source>
</evidence>
<dbReference type="InterPro" id="IPR011658">
    <property type="entry name" value="PA14_dom"/>
</dbReference>
<dbReference type="GO" id="GO:0005764">
    <property type="term" value="C:lysosome"/>
    <property type="evidence" value="ECO:0007669"/>
    <property type="project" value="TreeGrafter"/>
</dbReference>
<dbReference type="PANTHER" id="PTHR10030:SF37">
    <property type="entry name" value="ALPHA-L-FUCOSIDASE-RELATED"/>
    <property type="match status" value="1"/>
</dbReference>
<comment type="similarity">
    <text evidence="2">Belongs to the glycosyl hydrolase 29 family.</text>
</comment>
<dbReference type="InterPro" id="IPR017853">
    <property type="entry name" value="GH"/>
</dbReference>
<dbReference type="PANTHER" id="PTHR10030">
    <property type="entry name" value="ALPHA-L-FUCOSIDASE"/>
    <property type="match status" value="1"/>
</dbReference>
<reference evidence="9 10" key="1">
    <citation type="submission" date="2016-01" db="EMBL/GenBank/DDBJ databases">
        <title>Genome sequencing of Roseivirga echinicomitans KMM 6058.</title>
        <authorList>
            <person name="Selvaratnam C."/>
            <person name="Thevarajoo S."/>
            <person name="Goh K.M."/>
            <person name="Ee R."/>
            <person name="Chan K.-G."/>
            <person name="Chong C.S."/>
        </authorList>
    </citation>
    <scope>NUCLEOTIDE SEQUENCE [LARGE SCALE GENOMIC DNA]</scope>
    <source>
        <strain evidence="9 10">KMM 6058</strain>
    </source>
</reference>
<dbReference type="STRING" id="296218.AWN68_02640"/>
<evidence type="ECO:0000256" key="1">
    <source>
        <dbReference type="ARBA" id="ARBA00004071"/>
    </source>
</evidence>
<feature type="signal peptide" evidence="7">
    <location>
        <begin position="1"/>
        <end position="24"/>
    </location>
</feature>
<organism evidence="9 10">
    <name type="scientific">Roseivirga echinicomitans</name>
    <dbReference type="NCBI Taxonomy" id="296218"/>
    <lineage>
        <taxon>Bacteria</taxon>
        <taxon>Pseudomonadati</taxon>
        <taxon>Bacteroidota</taxon>
        <taxon>Cytophagia</taxon>
        <taxon>Cytophagales</taxon>
        <taxon>Roseivirgaceae</taxon>
        <taxon>Roseivirga</taxon>
    </lineage>
</organism>
<evidence type="ECO:0000256" key="7">
    <source>
        <dbReference type="SAM" id="SignalP"/>
    </source>
</evidence>
<evidence type="ECO:0000313" key="10">
    <source>
        <dbReference type="Proteomes" id="UP000075615"/>
    </source>
</evidence>
<dbReference type="InterPro" id="IPR031919">
    <property type="entry name" value="Fucosidase_C"/>
</dbReference>
<dbReference type="PIRSF" id="PIRSF001092">
    <property type="entry name" value="Alpha-L-fucosidase"/>
    <property type="match status" value="1"/>
</dbReference>
<dbReference type="Gene3D" id="3.90.182.10">
    <property type="entry name" value="Toxin - Anthrax Protective Antigen,domain 1"/>
    <property type="match status" value="1"/>
</dbReference>
<evidence type="ECO:0000256" key="6">
    <source>
        <dbReference type="ARBA" id="ARBA00023295"/>
    </source>
</evidence>
<keyword evidence="10" id="KW-1185">Reference proteome</keyword>
<dbReference type="RefSeq" id="WP_068411056.1">
    <property type="nucleotide sequence ID" value="NZ_LRDB01000001.1"/>
</dbReference>
<dbReference type="Pfam" id="PF16757">
    <property type="entry name" value="Fucosidase_C"/>
    <property type="match status" value="1"/>
</dbReference>
<gene>
    <name evidence="9" type="ORF">AWN68_02640</name>
</gene>
<keyword evidence="5" id="KW-0378">Hydrolase</keyword>
<dbReference type="SUPFAM" id="SSF56988">
    <property type="entry name" value="Anthrax protective antigen"/>
    <property type="match status" value="1"/>
</dbReference>
<feature type="domain" description="PA14" evidence="8">
    <location>
        <begin position="355"/>
        <end position="505"/>
    </location>
</feature>
<dbReference type="Gene3D" id="3.20.20.80">
    <property type="entry name" value="Glycosidases"/>
    <property type="match status" value="1"/>
</dbReference>
<dbReference type="Pfam" id="PF07691">
    <property type="entry name" value="PA14"/>
    <property type="match status" value="1"/>
</dbReference>
<dbReference type="InterPro" id="IPR057739">
    <property type="entry name" value="Glyco_hydro_29_N"/>
</dbReference>
<evidence type="ECO:0000256" key="2">
    <source>
        <dbReference type="ARBA" id="ARBA00007951"/>
    </source>
</evidence>
<evidence type="ECO:0000256" key="5">
    <source>
        <dbReference type="ARBA" id="ARBA00022801"/>
    </source>
</evidence>